<dbReference type="PROSITE" id="PS50268">
    <property type="entry name" value="CADHERIN_2"/>
    <property type="match status" value="1"/>
</dbReference>
<dbReference type="SUPFAM" id="SSF49313">
    <property type="entry name" value="Cadherin-like"/>
    <property type="match status" value="1"/>
</dbReference>
<keyword evidence="4" id="KW-0472">Membrane</keyword>
<feature type="non-terminal residue" evidence="7">
    <location>
        <position position="80"/>
    </location>
</feature>
<name>A0ABD0QU05_CIRMR</name>
<dbReference type="AlphaFoldDB" id="A0ABD0QU05"/>
<accession>A0ABD0QU05</accession>
<evidence type="ECO:0000256" key="1">
    <source>
        <dbReference type="ARBA" id="ARBA00004370"/>
    </source>
</evidence>
<evidence type="ECO:0000259" key="6">
    <source>
        <dbReference type="PROSITE" id="PS50268"/>
    </source>
</evidence>
<feature type="domain" description="Cadherin" evidence="6">
    <location>
        <begin position="2"/>
        <end position="48"/>
    </location>
</feature>
<dbReference type="PANTHER" id="PTHR24027">
    <property type="entry name" value="CADHERIN-23"/>
    <property type="match status" value="1"/>
</dbReference>
<organism evidence="7 8">
    <name type="scientific">Cirrhinus mrigala</name>
    <name type="common">Mrigala</name>
    <dbReference type="NCBI Taxonomy" id="683832"/>
    <lineage>
        <taxon>Eukaryota</taxon>
        <taxon>Metazoa</taxon>
        <taxon>Chordata</taxon>
        <taxon>Craniata</taxon>
        <taxon>Vertebrata</taxon>
        <taxon>Euteleostomi</taxon>
        <taxon>Actinopterygii</taxon>
        <taxon>Neopterygii</taxon>
        <taxon>Teleostei</taxon>
        <taxon>Ostariophysi</taxon>
        <taxon>Cypriniformes</taxon>
        <taxon>Cyprinidae</taxon>
        <taxon>Labeoninae</taxon>
        <taxon>Labeonini</taxon>
        <taxon>Cirrhinus</taxon>
    </lineage>
</organism>
<keyword evidence="3 5" id="KW-0106">Calcium</keyword>
<comment type="caution">
    <text evidence="7">The sequence shown here is derived from an EMBL/GenBank/DDBJ whole genome shotgun (WGS) entry which is preliminary data.</text>
</comment>
<dbReference type="InterPro" id="IPR039808">
    <property type="entry name" value="Cadherin"/>
</dbReference>
<dbReference type="GO" id="GO:0005509">
    <property type="term" value="F:calcium ion binding"/>
    <property type="evidence" value="ECO:0007669"/>
    <property type="project" value="UniProtKB-UniRule"/>
</dbReference>
<evidence type="ECO:0000256" key="2">
    <source>
        <dbReference type="ARBA" id="ARBA00022737"/>
    </source>
</evidence>
<protein>
    <recommendedName>
        <fullName evidence="6">Cadherin domain-containing protein</fullName>
    </recommendedName>
</protein>
<evidence type="ECO:0000256" key="3">
    <source>
        <dbReference type="ARBA" id="ARBA00022837"/>
    </source>
</evidence>
<evidence type="ECO:0000256" key="5">
    <source>
        <dbReference type="PROSITE-ProRule" id="PRU00043"/>
    </source>
</evidence>
<evidence type="ECO:0000256" key="4">
    <source>
        <dbReference type="ARBA" id="ARBA00023136"/>
    </source>
</evidence>
<sequence>VLDFERENEYILVLSAQNPVALVRGRYGPASTATVTIFIDDINEGPVLSQSHYEVTVREGEEPGRVIATIRGYDPDSHPI</sequence>
<dbReference type="Gene3D" id="2.60.40.60">
    <property type="entry name" value="Cadherins"/>
    <property type="match status" value="1"/>
</dbReference>
<dbReference type="Proteomes" id="UP001529510">
    <property type="component" value="Unassembled WGS sequence"/>
</dbReference>
<evidence type="ECO:0000313" key="7">
    <source>
        <dbReference type="EMBL" id="KAL0188746.1"/>
    </source>
</evidence>
<dbReference type="PANTHER" id="PTHR24027:SF424">
    <property type="entry name" value="CADHERIN-16 ISOFORM X3"/>
    <property type="match status" value="1"/>
</dbReference>
<gene>
    <name evidence="7" type="ORF">M9458_015845</name>
</gene>
<evidence type="ECO:0000313" key="8">
    <source>
        <dbReference type="Proteomes" id="UP001529510"/>
    </source>
</evidence>
<keyword evidence="2" id="KW-0677">Repeat</keyword>
<comment type="subcellular location">
    <subcellularLocation>
        <location evidence="1">Membrane</location>
    </subcellularLocation>
</comment>
<reference evidence="7 8" key="1">
    <citation type="submission" date="2024-05" db="EMBL/GenBank/DDBJ databases">
        <title>Genome sequencing and assembly of Indian major carp, Cirrhinus mrigala (Hamilton, 1822).</title>
        <authorList>
            <person name="Mohindra V."/>
            <person name="Chowdhury L.M."/>
            <person name="Lal K."/>
            <person name="Jena J.K."/>
        </authorList>
    </citation>
    <scope>NUCLEOTIDE SEQUENCE [LARGE SCALE GENOMIC DNA]</scope>
    <source>
        <strain evidence="7">CM1030</strain>
        <tissue evidence="7">Blood</tissue>
    </source>
</reference>
<dbReference type="InterPro" id="IPR015919">
    <property type="entry name" value="Cadherin-like_sf"/>
</dbReference>
<feature type="non-terminal residue" evidence="7">
    <location>
        <position position="1"/>
    </location>
</feature>
<dbReference type="CDD" id="cd11304">
    <property type="entry name" value="Cadherin_repeat"/>
    <property type="match status" value="1"/>
</dbReference>
<keyword evidence="8" id="KW-1185">Reference proteome</keyword>
<dbReference type="EMBL" id="JAMKFB020000007">
    <property type="protein sequence ID" value="KAL0188746.1"/>
    <property type="molecule type" value="Genomic_DNA"/>
</dbReference>
<dbReference type="InterPro" id="IPR002126">
    <property type="entry name" value="Cadherin-like_dom"/>
</dbReference>
<dbReference type="GO" id="GO:0016020">
    <property type="term" value="C:membrane"/>
    <property type="evidence" value="ECO:0007669"/>
    <property type="project" value="UniProtKB-SubCell"/>
</dbReference>
<proteinExistence type="predicted"/>